<keyword evidence="1" id="KW-1003">Cell membrane</keyword>
<evidence type="ECO:0000256" key="2">
    <source>
        <dbReference type="SAM" id="MobiDB-lite"/>
    </source>
</evidence>
<organism evidence="7 8">
    <name type="scientific">Staphylococcus warneri</name>
    <dbReference type="NCBI Taxonomy" id="1292"/>
    <lineage>
        <taxon>Bacteria</taxon>
        <taxon>Bacillati</taxon>
        <taxon>Bacillota</taxon>
        <taxon>Bacilli</taxon>
        <taxon>Bacillales</taxon>
        <taxon>Staphylococcaceae</taxon>
        <taxon>Staphylococcus</taxon>
    </lineage>
</organism>
<dbReference type="InterPro" id="IPR054529">
    <property type="entry name" value="TcaA_2nd"/>
</dbReference>
<dbReference type="PANTHER" id="PTHR40038">
    <property type="entry name" value="MEMBRANE-ASSOCIATED PROTEIN TCAA"/>
    <property type="match status" value="1"/>
</dbReference>
<sequence length="449" mass="49816">MKYCSNCGNPLRPDVKICTNCGAPVNGSSNATQSTQSQGNAQRQQSYNNANMHQQYQPQPKKSKKKVIFIILIIAVVLAMLIAIFAILKHQFSPESQADNIAHAVKKDDAKGLAKQVTSDNHKLSEEEARAYLNYIKAEDDLTNVANQIKNNTKEIKQGKYNSLSVNANDNNVLNIEKNGKKYLFFDNYNFNIPQHTVSIYPNDSGDITYTFNGEKHHISVEKEEEKTLGAFPVGDYNLKASKKMGGKTFNGALDITMSEDEATAKESFKQKRFTVTTEGGSMLDDIKIYVNDKNSGDESKTYGPYDPDEEVIVYAQGTLDGQSFKSSSVNVSSASNEDDGVSEVTLKFDEDAIDDAYDKKMDEDDDSDSSDSGEVTRSNVIDKVESYEGHKLDTDTYTYKEPEKTDDGKWGFSFEDKDGDLAGSYTVDTDDGYVTEYDEDGEKVGSGY</sequence>
<feature type="region of interest" description="Disordered" evidence="2">
    <location>
        <begin position="325"/>
        <end position="449"/>
    </location>
</feature>
<evidence type="ECO:0000256" key="1">
    <source>
        <dbReference type="PIRNR" id="PIRNR032522"/>
    </source>
</evidence>
<dbReference type="PANTHER" id="PTHR40038:SF1">
    <property type="entry name" value="MEMBRANE-ASSOCIATED PROTEIN TCAA"/>
    <property type="match status" value="1"/>
</dbReference>
<comment type="similarity">
    <text evidence="1">Belongs to the tcaA family.</text>
</comment>
<feature type="domain" description="TcaA second" evidence="5">
    <location>
        <begin position="94"/>
        <end position="193"/>
    </location>
</feature>
<comment type="subcellular location">
    <subcellularLocation>
        <location evidence="1">Cell membrane</location>
        <topology evidence="1">Single-pass membrane protein</topology>
    </subcellularLocation>
</comment>
<keyword evidence="1 3" id="KW-0472">Membrane</keyword>
<dbReference type="PIRSF" id="PIRSF032522">
    <property type="entry name" value="TcaA"/>
    <property type="match status" value="1"/>
</dbReference>
<feature type="domain" description="Zinc-ribbon" evidence="4">
    <location>
        <begin position="3"/>
        <end position="25"/>
    </location>
</feature>
<evidence type="ECO:0000259" key="4">
    <source>
        <dbReference type="Pfam" id="PF13240"/>
    </source>
</evidence>
<dbReference type="EMBL" id="PZEV01000001">
    <property type="protein sequence ID" value="PTI52671.1"/>
    <property type="molecule type" value="Genomic_DNA"/>
</dbReference>
<accession>A0A2T4Q3U0</accession>
<dbReference type="InterPro" id="IPR054530">
    <property type="entry name" value="TcaA_4th"/>
</dbReference>
<dbReference type="AlphaFoldDB" id="A0A2T4Q3U0"/>
<dbReference type="Proteomes" id="UP000240717">
    <property type="component" value="Unassembled WGS sequence"/>
</dbReference>
<evidence type="ECO:0000313" key="7">
    <source>
        <dbReference type="EMBL" id="PTI52671.1"/>
    </source>
</evidence>
<dbReference type="STRING" id="1194526.A284_01550"/>
<reference evidence="7 8" key="1">
    <citation type="journal article" date="2016" name="Front. Microbiol.">
        <title>Comprehensive Phylogenetic Analysis of Bovine Non-aureus Staphylococci Species Based on Whole-Genome Sequencing.</title>
        <authorList>
            <person name="Naushad S."/>
            <person name="Barkema H.W."/>
            <person name="Luby C."/>
            <person name="Condas L.A."/>
            <person name="Nobrega D.B."/>
            <person name="Carson D.A."/>
            <person name="De Buck J."/>
        </authorList>
    </citation>
    <scope>NUCLEOTIDE SEQUENCE [LARGE SCALE GENOMIC DNA]</scope>
    <source>
        <strain evidence="7 8">SNUC 2993</strain>
    </source>
</reference>
<feature type="compositionally biased region" description="Low complexity" evidence="2">
    <location>
        <begin position="327"/>
        <end position="336"/>
    </location>
</feature>
<evidence type="ECO:0000313" key="8">
    <source>
        <dbReference type="Proteomes" id="UP000240717"/>
    </source>
</evidence>
<dbReference type="GO" id="GO:0005886">
    <property type="term" value="C:plasma membrane"/>
    <property type="evidence" value="ECO:0007669"/>
    <property type="project" value="UniProtKB-SubCell"/>
</dbReference>
<proteinExistence type="inferred from homology"/>
<dbReference type="Pfam" id="PF22813">
    <property type="entry name" value="TcaA_2nd"/>
    <property type="match status" value="1"/>
</dbReference>
<comment type="caution">
    <text evidence="7">The sequence shown here is derived from an EMBL/GenBank/DDBJ whole genome shotgun (WGS) entry which is preliminary data.</text>
</comment>
<evidence type="ECO:0000259" key="6">
    <source>
        <dbReference type="Pfam" id="PF22820"/>
    </source>
</evidence>
<name>A0A2T4Q3U0_STAWA</name>
<keyword evidence="3" id="KW-0812">Transmembrane</keyword>
<dbReference type="InterPro" id="IPR023599">
    <property type="entry name" value="Mem_prot_TcaA"/>
</dbReference>
<dbReference type="Pfam" id="PF22820">
    <property type="entry name" value="TcaA_3rd_4th"/>
    <property type="match status" value="1"/>
</dbReference>
<evidence type="ECO:0000259" key="5">
    <source>
        <dbReference type="Pfam" id="PF22813"/>
    </source>
</evidence>
<feature type="compositionally biased region" description="Basic and acidic residues" evidence="2">
    <location>
        <begin position="381"/>
        <end position="421"/>
    </location>
</feature>
<dbReference type="InterPro" id="IPR026870">
    <property type="entry name" value="Zinc_ribbon_dom"/>
</dbReference>
<feature type="domain" description="TcaA 4th" evidence="6">
    <location>
        <begin position="272"/>
        <end position="340"/>
    </location>
</feature>
<feature type="transmembrane region" description="Helical" evidence="3">
    <location>
        <begin position="67"/>
        <end position="88"/>
    </location>
</feature>
<protein>
    <recommendedName>
        <fullName evidence="1">Membrane-associated protein</fullName>
    </recommendedName>
</protein>
<gene>
    <name evidence="7" type="ORF">BU085_00190</name>
</gene>
<keyword evidence="3" id="KW-1133">Transmembrane helix</keyword>
<feature type="compositionally biased region" description="Acidic residues" evidence="2">
    <location>
        <begin position="429"/>
        <end position="442"/>
    </location>
</feature>
<dbReference type="GO" id="GO:0008270">
    <property type="term" value="F:zinc ion binding"/>
    <property type="evidence" value="ECO:0007669"/>
    <property type="project" value="UniProtKB-KW"/>
</dbReference>
<dbReference type="GO" id="GO:0046677">
    <property type="term" value="P:response to antibiotic"/>
    <property type="evidence" value="ECO:0007669"/>
    <property type="project" value="UniProtKB-KW"/>
</dbReference>
<evidence type="ECO:0000256" key="3">
    <source>
        <dbReference type="SAM" id="Phobius"/>
    </source>
</evidence>
<dbReference type="RefSeq" id="WP_107532322.1">
    <property type="nucleotide sequence ID" value="NZ_PZEV01000001.1"/>
</dbReference>
<feature type="compositionally biased region" description="Basic and acidic residues" evidence="2">
    <location>
        <begin position="347"/>
        <end position="363"/>
    </location>
</feature>
<dbReference type="Pfam" id="PF13240">
    <property type="entry name" value="Zn_Ribbon_1"/>
    <property type="match status" value="1"/>
</dbReference>